<dbReference type="Proteomes" id="UP000287033">
    <property type="component" value="Unassembled WGS sequence"/>
</dbReference>
<organism evidence="1 2">
    <name type="scientific">Chiloscyllium punctatum</name>
    <name type="common">Brownbanded bambooshark</name>
    <name type="synonym">Hemiscyllium punctatum</name>
    <dbReference type="NCBI Taxonomy" id="137246"/>
    <lineage>
        <taxon>Eukaryota</taxon>
        <taxon>Metazoa</taxon>
        <taxon>Chordata</taxon>
        <taxon>Craniata</taxon>
        <taxon>Vertebrata</taxon>
        <taxon>Chondrichthyes</taxon>
        <taxon>Elasmobranchii</taxon>
        <taxon>Galeomorphii</taxon>
        <taxon>Galeoidea</taxon>
        <taxon>Orectolobiformes</taxon>
        <taxon>Hemiscylliidae</taxon>
        <taxon>Chiloscyllium</taxon>
    </lineage>
</organism>
<evidence type="ECO:0000313" key="2">
    <source>
        <dbReference type="Proteomes" id="UP000287033"/>
    </source>
</evidence>
<gene>
    <name evidence="1" type="ORF">chiPu_0008840</name>
</gene>
<comment type="caution">
    <text evidence="1">The sequence shown here is derived from an EMBL/GenBank/DDBJ whole genome shotgun (WGS) entry which is preliminary data.</text>
</comment>
<dbReference type="EMBL" id="BEZZ01000300">
    <property type="protein sequence ID" value="GCC30389.1"/>
    <property type="molecule type" value="Genomic_DNA"/>
</dbReference>
<sequence>MLLQIKGFVFPVFQKYLNYIHQGAHRRKHCSLGFLENGLKSHAGQLAKRIFKGTLLMPRLQFTVLPGAVVLNSSTVLYRHCEMFRTT</sequence>
<proteinExistence type="predicted"/>
<keyword evidence="2" id="KW-1185">Reference proteome</keyword>
<name>A0A401SIZ7_CHIPU</name>
<reference evidence="1 2" key="1">
    <citation type="journal article" date="2018" name="Nat. Ecol. Evol.">
        <title>Shark genomes provide insights into elasmobranch evolution and the origin of vertebrates.</title>
        <authorList>
            <person name="Hara Y"/>
            <person name="Yamaguchi K"/>
            <person name="Onimaru K"/>
            <person name="Kadota M"/>
            <person name="Koyanagi M"/>
            <person name="Keeley SD"/>
            <person name="Tatsumi K"/>
            <person name="Tanaka K"/>
            <person name="Motone F"/>
            <person name="Kageyama Y"/>
            <person name="Nozu R"/>
            <person name="Adachi N"/>
            <person name="Nishimura O"/>
            <person name="Nakagawa R"/>
            <person name="Tanegashima C"/>
            <person name="Kiyatake I"/>
            <person name="Matsumoto R"/>
            <person name="Murakumo K"/>
            <person name="Nishida K"/>
            <person name="Terakita A"/>
            <person name="Kuratani S"/>
            <person name="Sato K"/>
            <person name="Hyodo S Kuraku.S."/>
        </authorList>
    </citation>
    <scope>NUCLEOTIDE SEQUENCE [LARGE SCALE GENOMIC DNA]</scope>
</reference>
<protein>
    <submittedName>
        <fullName evidence="1">Uncharacterized protein</fullName>
    </submittedName>
</protein>
<evidence type="ECO:0000313" key="1">
    <source>
        <dbReference type="EMBL" id="GCC30389.1"/>
    </source>
</evidence>
<accession>A0A401SIZ7</accession>
<dbReference type="AlphaFoldDB" id="A0A401SIZ7"/>